<comment type="caution">
    <text evidence="1">The sequence shown here is derived from an EMBL/GenBank/DDBJ whole genome shotgun (WGS) entry which is preliminary data.</text>
</comment>
<name>A0ABU0YHC2_9PROT</name>
<proteinExistence type="predicted"/>
<sequence>MPLSLVRPMALCEEPAFDEIIFSIASDIRKATAVRAFAHHRSLRAESLICGFNAGRFGFRVGAADWPSFQAWAEPKWSVVLLGVAVNRMRSVALRTHNGKVHDLGTLITRPTTSLIDGFFLACHPIKNETYLATRASPPVHGIELTA</sequence>
<dbReference type="Proteomes" id="UP001230156">
    <property type="component" value="Unassembled WGS sequence"/>
</dbReference>
<accession>A0ABU0YHC2</accession>
<keyword evidence="2" id="KW-1185">Reference proteome</keyword>
<gene>
    <name evidence="1" type="ORF">Q8A70_05535</name>
</gene>
<organism evidence="1 2">
    <name type="scientific">Dongia sedimenti</name>
    <dbReference type="NCBI Taxonomy" id="3064282"/>
    <lineage>
        <taxon>Bacteria</taxon>
        <taxon>Pseudomonadati</taxon>
        <taxon>Pseudomonadota</taxon>
        <taxon>Alphaproteobacteria</taxon>
        <taxon>Rhodospirillales</taxon>
        <taxon>Dongiaceae</taxon>
        <taxon>Dongia</taxon>
    </lineage>
</organism>
<protein>
    <submittedName>
        <fullName evidence="1">Uncharacterized protein</fullName>
    </submittedName>
</protein>
<evidence type="ECO:0000313" key="1">
    <source>
        <dbReference type="EMBL" id="MDQ7247114.1"/>
    </source>
</evidence>
<dbReference type="EMBL" id="JAUYVI010000002">
    <property type="protein sequence ID" value="MDQ7247114.1"/>
    <property type="molecule type" value="Genomic_DNA"/>
</dbReference>
<dbReference type="RefSeq" id="WP_379954518.1">
    <property type="nucleotide sequence ID" value="NZ_JAUYVI010000002.1"/>
</dbReference>
<reference evidence="2" key="1">
    <citation type="submission" date="2023-08" db="EMBL/GenBank/DDBJ databases">
        <title>Rhodospirillaceae gen. nov., a novel taxon isolated from the Yangtze River Yuezi River estuary sludge.</title>
        <authorList>
            <person name="Ruan L."/>
        </authorList>
    </citation>
    <scope>NUCLEOTIDE SEQUENCE [LARGE SCALE GENOMIC DNA]</scope>
    <source>
        <strain evidence="2">R-7</strain>
    </source>
</reference>
<evidence type="ECO:0000313" key="2">
    <source>
        <dbReference type="Proteomes" id="UP001230156"/>
    </source>
</evidence>